<feature type="region of interest" description="Disordered" evidence="1">
    <location>
        <begin position="294"/>
        <end position="318"/>
    </location>
</feature>
<evidence type="ECO:0000256" key="1">
    <source>
        <dbReference type="SAM" id="MobiDB-lite"/>
    </source>
</evidence>
<keyword evidence="3" id="KW-1185">Reference proteome</keyword>
<organism evidence="2 3">
    <name type="scientific">Mycena chlorophos</name>
    <name type="common">Agaric fungus</name>
    <name type="synonym">Agaricus chlorophos</name>
    <dbReference type="NCBI Taxonomy" id="658473"/>
    <lineage>
        <taxon>Eukaryota</taxon>
        <taxon>Fungi</taxon>
        <taxon>Dikarya</taxon>
        <taxon>Basidiomycota</taxon>
        <taxon>Agaricomycotina</taxon>
        <taxon>Agaricomycetes</taxon>
        <taxon>Agaricomycetidae</taxon>
        <taxon>Agaricales</taxon>
        <taxon>Marasmiineae</taxon>
        <taxon>Mycenaceae</taxon>
        <taxon>Mycena</taxon>
    </lineage>
</organism>
<gene>
    <name evidence="2" type="ORF">MCHLO_00153</name>
</gene>
<protein>
    <submittedName>
        <fullName evidence="2">Uncharacterized protein</fullName>
    </submittedName>
</protein>
<evidence type="ECO:0000313" key="3">
    <source>
        <dbReference type="Proteomes" id="UP000815677"/>
    </source>
</evidence>
<accession>A0ABQ0KUP8</accession>
<evidence type="ECO:0000313" key="2">
    <source>
        <dbReference type="EMBL" id="GAT42438.1"/>
    </source>
</evidence>
<reference evidence="2" key="1">
    <citation type="submission" date="2014-09" db="EMBL/GenBank/DDBJ databases">
        <title>Genome sequence of the luminous mushroom Mycena chlorophos for searching fungal bioluminescence genes.</title>
        <authorList>
            <person name="Tanaka Y."/>
            <person name="Kasuga D."/>
            <person name="Oba Y."/>
            <person name="Hase S."/>
            <person name="Sato K."/>
            <person name="Oba Y."/>
            <person name="Sakakibara Y."/>
        </authorList>
    </citation>
    <scope>NUCLEOTIDE SEQUENCE</scope>
</reference>
<name>A0ABQ0KUP8_MYCCL</name>
<dbReference type="Proteomes" id="UP000815677">
    <property type="component" value="Unassembled WGS sequence"/>
</dbReference>
<proteinExistence type="predicted"/>
<feature type="non-terminal residue" evidence="2">
    <location>
        <position position="1"/>
    </location>
</feature>
<sequence length="318" mass="36524">DVRIAREKLQESLTAFNTLIIARVPAIQPQIKPVDLDKPETTIMPFPNSFSADERITLGLEALALVEYELRIPLAHQQLDDLKAAIRLRNYNIREKRKNLFGTSANTRAQYFLKTLTANIDKAGNGYRRHHVALLSLGLSEKDSVLKPLARLEQKGKDGLKLAPGQSREEEPWFWHINRPTDLKPEELTEWDIEMNRVHWCRAKALWQRAKEEVEIVEADFKRAMTSFSKMSEIWTNIGNGPAKVTSENADDLGWRAYAHKKAALYADLKRRVDEAWESIGAKVRADIEKEERAAEKHSKSKLEEELEEVHPSLEKLE</sequence>
<dbReference type="EMBL" id="DF837944">
    <property type="protein sequence ID" value="GAT42438.1"/>
    <property type="molecule type" value="Genomic_DNA"/>
</dbReference>